<dbReference type="AlphaFoldDB" id="F4SA13"/>
<dbReference type="Gene3D" id="2.60.120.180">
    <property type="match status" value="1"/>
</dbReference>
<dbReference type="STRING" id="747676.F4SA13"/>
<feature type="signal peptide" evidence="3">
    <location>
        <begin position="1"/>
        <end position="26"/>
    </location>
</feature>
<organism evidence="5">
    <name type="scientific">Melampsora larici-populina (strain 98AG31 / pathotype 3-4-7)</name>
    <name type="common">Poplar leaf rust fungus</name>
    <dbReference type="NCBI Taxonomy" id="747676"/>
    <lineage>
        <taxon>Eukaryota</taxon>
        <taxon>Fungi</taxon>
        <taxon>Dikarya</taxon>
        <taxon>Basidiomycota</taxon>
        <taxon>Pucciniomycotina</taxon>
        <taxon>Pucciniomycetes</taxon>
        <taxon>Pucciniales</taxon>
        <taxon>Melampsoraceae</taxon>
        <taxon>Melampsora</taxon>
    </lineage>
</organism>
<keyword evidence="2" id="KW-0378">Hydrolase</keyword>
<dbReference type="KEGG" id="mlr:MELLADRAFT_123951"/>
<dbReference type="VEuPathDB" id="FungiDB:MELLADRAFT_123951"/>
<evidence type="ECO:0000256" key="2">
    <source>
        <dbReference type="RuleBase" id="RU361163"/>
    </source>
</evidence>
<dbReference type="OrthoDB" id="89349at2759"/>
<dbReference type="HOGENOM" id="CLU_051064_1_1_1"/>
<keyword evidence="2" id="KW-0624">Polysaccharide degradation</keyword>
<protein>
    <submittedName>
        <fullName evidence="4">Endoglucanase</fullName>
    </submittedName>
</protein>
<dbReference type="GO" id="GO:0008810">
    <property type="term" value="F:cellulase activity"/>
    <property type="evidence" value="ECO:0007669"/>
    <property type="project" value="InterPro"/>
</dbReference>
<feature type="chain" id="PRO_5003315988" evidence="3">
    <location>
        <begin position="27"/>
        <end position="266"/>
    </location>
</feature>
<dbReference type="EMBL" id="GL883175">
    <property type="protein sequence ID" value="EGF98517.1"/>
    <property type="molecule type" value="Genomic_DNA"/>
</dbReference>
<dbReference type="RefSeq" id="XP_007418265.1">
    <property type="nucleotide sequence ID" value="XM_007418203.1"/>
</dbReference>
<keyword evidence="3" id="KW-0732">Signal</keyword>
<proteinExistence type="inferred from homology"/>
<dbReference type="GO" id="GO:0000272">
    <property type="term" value="P:polysaccharide catabolic process"/>
    <property type="evidence" value="ECO:0007669"/>
    <property type="project" value="UniProtKB-KW"/>
</dbReference>
<dbReference type="InterPro" id="IPR013319">
    <property type="entry name" value="GH11/12"/>
</dbReference>
<evidence type="ECO:0000256" key="1">
    <source>
        <dbReference type="ARBA" id="ARBA00005519"/>
    </source>
</evidence>
<evidence type="ECO:0000256" key="3">
    <source>
        <dbReference type="SAM" id="SignalP"/>
    </source>
</evidence>
<keyword evidence="5" id="KW-1185">Reference proteome</keyword>
<dbReference type="eggNOG" id="ENOG502RXZE">
    <property type="taxonomic scope" value="Eukaryota"/>
</dbReference>
<dbReference type="Proteomes" id="UP000001072">
    <property type="component" value="Unassembled WGS sequence"/>
</dbReference>
<dbReference type="InterPro" id="IPR013320">
    <property type="entry name" value="ConA-like_dom_sf"/>
</dbReference>
<keyword evidence="2" id="KW-0119">Carbohydrate metabolism</keyword>
<comment type="similarity">
    <text evidence="1 2">Belongs to the glycosyl hydrolase 12 (cellulase H) family.</text>
</comment>
<evidence type="ECO:0000313" key="5">
    <source>
        <dbReference type="Proteomes" id="UP000001072"/>
    </source>
</evidence>
<sequence length="266" mass="28606">MIYHLATFFNFLTFINVFSILQPVSAIACGKPMSWNGGQGTYDEEQVTDQLTLYNNVWGADSTAAGSSQTVQCLSNKGSSVSWTTSFDFISKDSSLDYQVKSYSNLGWAGKPIQISTLQSFHIDWNWSMSEESSDLTTNVSLDIFTSTDGACSGQSGQCATHEIMVWLVAKGGARPAGSSTQKTVSVANYAFEIFKGSVGGIPVISLFPEGGKSYTSFSADLIHLLQIELCQFGVSPDEYIVTVGSGCEPYKGVGTLHSTYSLSIA</sequence>
<dbReference type="PANTHER" id="PTHR34002:SF9">
    <property type="entry name" value="XYLOGLUCAN-SPECIFIC ENDO-BETA-1,4-GLUCANASE A"/>
    <property type="match status" value="1"/>
</dbReference>
<gene>
    <name evidence="4" type="ORF">MELLADRAFT_123951</name>
</gene>
<evidence type="ECO:0000313" key="4">
    <source>
        <dbReference type="EMBL" id="EGF98517.1"/>
    </source>
</evidence>
<keyword evidence="2" id="KW-0326">Glycosidase</keyword>
<accession>F4SA13</accession>
<dbReference type="Pfam" id="PF01670">
    <property type="entry name" value="Glyco_hydro_12"/>
    <property type="match status" value="1"/>
</dbReference>
<dbReference type="InParanoid" id="F4SA13"/>
<name>F4SA13_MELLP</name>
<dbReference type="InterPro" id="IPR002594">
    <property type="entry name" value="GH12"/>
</dbReference>
<dbReference type="GeneID" id="18926545"/>
<dbReference type="PANTHER" id="PTHR34002">
    <property type="entry name" value="BLR1656 PROTEIN"/>
    <property type="match status" value="1"/>
</dbReference>
<dbReference type="SUPFAM" id="SSF49899">
    <property type="entry name" value="Concanavalin A-like lectins/glucanases"/>
    <property type="match status" value="1"/>
</dbReference>
<reference evidence="5" key="1">
    <citation type="journal article" date="2011" name="Proc. Natl. Acad. Sci. U.S.A.">
        <title>Obligate biotrophy features unraveled by the genomic analysis of rust fungi.</title>
        <authorList>
            <person name="Duplessis S."/>
            <person name="Cuomo C.A."/>
            <person name="Lin Y.-C."/>
            <person name="Aerts A."/>
            <person name="Tisserant E."/>
            <person name="Veneault-Fourrey C."/>
            <person name="Joly D.L."/>
            <person name="Hacquard S."/>
            <person name="Amselem J."/>
            <person name="Cantarel B.L."/>
            <person name="Chiu R."/>
            <person name="Coutinho P.M."/>
            <person name="Feau N."/>
            <person name="Field M."/>
            <person name="Frey P."/>
            <person name="Gelhaye E."/>
            <person name="Goldberg J."/>
            <person name="Grabherr M.G."/>
            <person name="Kodira C.D."/>
            <person name="Kohler A."/>
            <person name="Kuees U."/>
            <person name="Lindquist E.A."/>
            <person name="Lucas S.M."/>
            <person name="Mago R."/>
            <person name="Mauceli E."/>
            <person name="Morin E."/>
            <person name="Murat C."/>
            <person name="Pangilinan J.L."/>
            <person name="Park R."/>
            <person name="Pearson M."/>
            <person name="Quesneville H."/>
            <person name="Rouhier N."/>
            <person name="Sakthikumar S."/>
            <person name="Salamov A.A."/>
            <person name="Schmutz J."/>
            <person name="Selles B."/>
            <person name="Shapiro H."/>
            <person name="Tanguay P."/>
            <person name="Tuskan G.A."/>
            <person name="Henrissat B."/>
            <person name="Van de Peer Y."/>
            <person name="Rouze P."/>
            <person name="Ellis J.G."/>
            <person name="Dodds P.N."/>
            <person name="Schein J.E."/>
            <person name="Zhong S."/>
            <person name="Hamelin R.C."/>
            <person name="Grigoriev I.V."/>
            <person name="Szabo L.J."/>
            <person name="Martin F."/>
        </authorList>
    </citation>
    <scope>NUCLEOTIDE SEQUENCE [LARGE SCALE GENOMIC DNA]</scope>
    <source>
        <strain evidence="5">98AG31 / pathotype 3-4-7</strain>
    </source>
</reference>